<dbReference type="Proteomes" id="UP000618733">
    <property type="component" value="Unassembled WGS sequence"/>
</dbReference>
<name>A0A934QCV6_9MICO</name>
<dbReference type="RefSeq" id="WP_200132341.1">
    <property type="nucleotide sequence ID" value="NZ_JAEHOI010000007.1"/>
</dbReference>
<dbReference type="EMBL" id="JAEHOI010000007">
    <property type="protein sequence ID" value="MBK0422138.1"/>
    <property type="molecule type" value="Genomic_DNA"/>
</dbReference>
<dbReference type="AlphaFoldDB" id="A0A934QCV6"/>
<sequence length="133" mass="14745">MARVEVHGDRVVIKMTSSEKLAALRRKDIVLDRSAITSAVVTNDPWIWVRGVRSPGAFVPGALAVGTWRSASGRDFMLVRRGRDTVVIDLEQPEEALERGWVGEFDTFTRVIVSTVHAAELIRALRLDPPPAE</sequence>
<accession>A0A934QCV6</accession>
<comment type="caution">
    <text evidence="1">The sequence shown here is derived from an EMBL/GenBank/DDBJ whole genome shotgun (WGS) entry which is preliminary data.</text>
</comment>
<keyword evidence="2" id="KW-1185">Reference proteome</keyword>
<evidence type="ECO:0000313" key="1">
    <source>
        <dbReference type="EMBL" id="MBK0422138.1"/>
    </source>
</evidence>
<reference evidence="1" key="1">
    <citation type="submission" date="2020-12" db="EMBL/GenBank/DDBJ databases">
        <title>Leucobacter sp. CAS2, isolated from Chromium sludge.</title>
        <authorList>
            <person name="Xu Z."/>
        </authorList>
    </citation>
    <scope>NUCLEOTIDE SEQUENCE</scope>
    <source>
        <strain evidence="1">CSA2</strain>
    </source>
</reference>
<proteinExistence type="predicted"/>
<protein>
    <submittedName>
        <fullName evidence="1">Uncharacterized protein</fullName>
    </submittedName>
</protein>
<gene>
    <name evidence="1" type="ORF">JD292_08625</name>
</gene>
<organism evidence="1 2">
    <name type="scientific">Leucobacter edaphi</name>
    <dbReference type="NCBI Taxonomy" id="2796472"/>
    <lineage>
        <taxon>Bacteria</taxon>
        <taxon>Bacillati</taxon>
        <taxon>Actinomycetota</taxon>
        <taxon>Actinomycetes</taxon>
        <taxon>Micrococcales</taxon>
        <taxon>Microbacteriaceae</taxon>
        <taxon>Leucobacter</taxon>
    </lineage>
</organism>
<evidence type="ECO:0000313" key="2">
    <source>
        <dbReference type="Proteomes" id="UP000618733"/>
    </source>
</evidence>